<evidence type="ECO:0000313" key="2">
    <source>
        <dbReference type="Proteomes" id="UP001157502"/>
    </source>
</evidence>
<protein>
    <submittedName>
        <fullName evidence="1">Uncharacterized protein</fullName>
    </submittedName>
</protein>
<dbReference type="Proteomes" id="UP001157502">
    <property type="component" value="Chromosome 33"/>
</dbReference>
<name>A0ACC2F6L7_DALPE</name>
<evidence type="ECO:0000313" key="1">
    <source>
        <dbReference type="EMBL" id="KAJ7986992.1"/>
    </source>
</evidence>
<accession>A0ACC2F6L7</accession>
<sequence length="239" mass="25966">MAKLPLQANFYPMTSMAYLQDSSRRMTLITAQSLGSASLNSGQLEVIMDRRLNQDDNRGMGQGVLDNKVTSSSFRLLLESRANAGNEGENVSPLSYPSLLSHVSSLYLNHPMIPMVVSSEAAVQSLTRFSPLASSLPCDIHMVNLRTIQSKEEGGGPSGEAALILHRKGFDCSLSNRNTGLLCATTQGKVKTEKLFSELKLQSIAAVSLTLMHQTEGGSSREEISLEPMEISTFRVQLT</sequence>
<keyword evidence="2" id="KW-1185">Reference proteome</keyword>
<organism evidence="1 2">
    <name type="scientific">Dallia pectoralis</name>
    <name type="common">Alaska blackfish</name>
    <dbReference type="NCBI Taxonomy" id="75939"/>
    <lineage>
        <taxon>Eukaryota</taxon>
        <taxon>Metazoa</taxon>
        <taxon>Chordata</taxon>
        <taxon>Craniata</taxon>
        <taxon>Vertebrata</taxon>
        <taxon>Euteleostomi</taxon>
        <taxon>Actinopterygii</taxon>
        <taxon>Neopterygii</taxon>
        <taxon>Teleostei</taxon>
        <taxon>Protacanthopterygii</taxon>
        <taxon>Esociformes</taxon>
        <taxon>Umbridae</taxon>
        <taxon>Dallia</taxon>
    </lineage>
</organism>
<gene>
    <name evidence="1" type="ORF">DPEC_G00334140</name>
</gene>
<reference evidence="1" key="1">
    <citation type="submission" date="2021-05" db="EMBL/GenBank/DDBJ databases">
        <authorList>
            <person name="Pan Q."/>
            <person name="Jouanno E."/>
            <person name="Zahm M."/>
            <person name="Klopp C."/>
            <person name="Cabau C."/>
            <person name="Louis A."/>
            <person name="Berthelot C."/>
            <person name="Parey E."/>
            <person name="Roest Crollius H."/>
            <person name="Montfort J."/>
            <person name="Robinson-Rechavi M."/>
            <person name="Bouchez O."/>
            <person name="Lampietro C."/>
            <person name="Lopez Roques C."/>
            <person name="Donnadieu C."/>
            <person name="Postlethwait J."/>
            <person name="Bobe J."/>
            <person name="Dillon D."/>
            <person name="Chandos A."/>
            <person name="von Hippel F."/>
            <person name="Guiguen Y."/>
        </authorList>
    </citation>
    <scope>NUCLEOTIDE SEQUENCE</scope>
    <source>
        <strain evidence="1">YG-Jan2019</strain>
    </source>
</reference>
<comment type="caution">
    <text evidence="1">The sequence shown here is derived from an EMBL/GenBank/DDBJ whole genome shotgun (WGS) entry which is preliminary data.</text>
</comment>
<proteinExistence type="predicted"/>
<dbReference type="EMBL" id="CM055760">
    <property type="protein sequence ID" value="KAJ7986992.1"/>
    <property type="molecule type" value="Genomic_DNA"/>
</dbReference>